<dbReference type="Pfam" id="PF00934">
    <property type="entry name" value="PE"/>
    <property type="match status" value="1"/>
</dbReference>
<dbReference type="GO" id="GO:0004190">
    <property type="term" value="F:aspartic-type endopeptidase activity"/>
    <property type="evidence" value="ECO:0007669"/>
    <property type="project" value="InterPro"/>
</dbReference>
<dbReference type="NCBIfam" id="NF038019">
    <property type="entry name" value="PE_process_PecA"/>
    <property type="match status" value="1"/>
</dbReference>
<gene>
    <name evidence="3" type="ORF">BIN_B_01778</name>
</gene>
<sequence length="525" mass="51492">MSFVNVAPEMAAAATTELTGIGSAIGAATAAAAAPTTGVMTAAADEVSAALATLFAEYGQQYQKAAGHVAASYGQFTRNVLASVNAYVAAETANIRQFLLIAAGPINEPFVELTGRPLIGDGANGYTNAQGVGTAGGAGGWLYGNGGAGGTSTRFGVAGGAGGPAGLIGDGGTGGNSVYGGMPGGAGGRGGLLIGDGGTGGASGPGGVGGVGGRAGLLGQPGTAGISTLLSPNQTLIYIDQFGNPLLNISVGGGPSSPVIVDSGASGLVVPPHYVTGVALGTPGATGSVSYGLSSTSRLFVDYQTYQTTVNFGNGIVTGSTTVGVATSASLVTQTPAGTTSQPINDLSLLPAYLGVGPNNNFPFSDPTNAALPTNMNQGVLFNMPRGLLEFGPNSLPPTVDLNGAPLTVVQVQINNELPQTVGAVVDSGGVGGAIPQSLVPGLSIGNRLPEGTTISVYTINGVHLYTQTVTAANSPLVVPSAPPSAVPGQDAYYVFNTGNYPFSVGPIYIANNDATGTTIFNRPI</sequence>
<organism evidence="3">
    <name type="scientific">Mycobacterium riyadhense</name>
    <dbReference type="NCBI Taxonomy" id="486698"/>
    <lineage>
        <taxon>Bacteria</taxon>
        <taxon>Bacillati</taxon>
        <taxon>Actinomycetota</taxon>
        <taxon>Actinomycetes</taxon>
        <taxon>Mycobacteriales</taxon>
        <taxon>Mycobacteriaceae</taxon>
        <taxon>Mycobacterium</taxon>
    </lineage>
</organism>
<feature type="domain" description="PE" evidence="1">
    <location>
        <begin position="4"/>
        <end position="94"/>
    </location>
</feature>
<dbReference type="EMBL" id="LR589076">
    <property type="protein sequence ID" value="VTO96903.1"/>
    <property type="molecule type" value="Genomic_DNA"/>
</dbReference>
<dbReference type="InterPro" id="IPR038332">
    <property type="entry name" value="PPE_sf"/>
</dbReference>
<feature type="domain" description="PE cleavage protein A C-terminal" evidence="2">
    <location>
        <begin position="237"/>
        <end position="518"/>
    </location>
</feature>
<dbReference type="InterPro" id="IPR048054">
    <property type="entry name" value="PecA_C"/>
</dbReference>
<dbReference type="Gene3D" id="2.40.70.10">
    <property type="entry name" value="Acid Proteases"/>
    <property type="match status" value="1"/>
</dbReference>
<accession>A0A653EH86</accession>
<dbReference type="InterPro" id="IPR021109">
    <property type="entry name" value="Peptidase_aspartic_dom_sf"/>
</dbReference>
<evidence type="ECO:0000259" key="1">
    <source>
        <dbReference type="Pfam" id="PF00934"/>
    </source>
</evidence>
<reference evidence="3" key="1">
    <citation type="submission" date="2019-05" db="EMBL/GenBank/DDBJ databases">
        <authorList>
            <person name="Naeem R."/>
            <person name="Antony C."/>
            <person name="Guan Q."/>
        </authorList>
    </citation>
    <scope>NUCLEOTIDE SEQUENCE</scope>
    <source>
        <strain evidence="3">2</strain>
    </source>
</reference>
<proteinExistence type="predicted"/>
<dbReference type="Pfam" id="PF21526">
    <property type="entry name" value="PGRS"/>
    <property type="match status" value="1"/>
</dbReference>
<protein>
    <submittedName>
        <fullName evidence="3">PE family protein</fullName>
    </submittedName>
</protein>
<dbReference type="InterPro" id="IPR000084">
    <property type="entry name" value="PE-PGRS_N"/>
</dbReference>
<evidence type="ECO:0000313" key="3">
    <source>
        <dbReference type="EMBL" id="VTO96903.1"/>
    </source>
</evidence>
<dbReference type="SUPFAM" id="SSF140459">
    <property type="entry name" value="PE/PPE dimer-like"/>
    <property type="match status" value="1"/>
</dbReference>
<evidence type="ECO:0000259" key="2">
    <source>
        <dbReference type="Pfam" id="PF20729"/>
    </source>
</evidence>
<dbReference type="AlphaFoldDB" id="A0A653EH86"/>
<name>A0A653EH86_9MYCO</name>
<dbReference type="Pfam" id="PF20729">
    <property type="entry name" value="PE-PGRS_C"/>
    <property type="match status" value="1"/>
</dbReference>
<dbReference type="InterPro" id="IPR048996">
    <property type="entry name" value="PGRS_rpt"/>
</dbReference>
<dbReference type="RefSeq" id="WP_204802426.1">
    <property type="nucleotide sequence ID" value="NZ_CAJMWL010000001.1"/>
</dbReference>
<dbReference type="Gene3D" id="1.10.287.850">
    <property type="entry name" value="HP0062-like domain"/>
    <property type="match status" value="1"/>
</dbReference>